<dbReference type="Pfam" id="PF00026">
    <property type="entry name" value="Asp"/>
    <property type="match status" value="1"/>
</dbReference>
<name>A0A6C1EFF5_SACPS</name>
<dbReference type="CDD" id="cd05474">
    <property type="entry name" value="SAP_like"/>
    <property type="match status" value="1"/>
</dbReference>
<evidence type="ECO:0000256" key="1">
    <source>
        <dbReference type="ARBA" id="ARBA00007447"/>
    </source>
</evidence>
<keyword evidence="4 11" id="KW-0732">Signal</keyword>
<gene>
    <name evidence="13" type="primary">YPS6_4</name>
    <name evidence="13" type="ORF">GRS66_010144</name>
</gene>
<proteinExistence type="inferred from homology"/>
<dbReference type="AlphaFoldDB" id="A0A6C1EFF5"/>
<dbReference type="GO" id="GO:0005576">
    <property type="term" value="C:extracellular region"/>
    <property type="evidence" value="ECO:0007669"/>
    <property type="project" value="TreeGrafter"/>
</dbReference>
<dbReference type="SUPFAM" id="SSF50630">
    <property type="entry name" value="Acid proteases"/>
    <property type="match status" value="1"/>
</dbReference>
<evidence type="ECO:0000256" key="4">
    <source>
        <dbReference type="ARBA" id="ARBA00022729"/>
    </source>
</evidence>
<accession>A0A6C1EFF5</accession>
<evidence type="ECO:0000256" key="2">
    <source>
        <dbReference type="ARBA" id="ARBA00022670"/>
    </source>
</evidence>
<feature type="chain" id="PRO_5025429009" evidence="11">
    <location>
        <begin position="22"/>
        <end position="532"/>
    </location>
</feature>
<keyword evidence="8" id="KW-0325">Glycoprotein</keyword>
<dbReference type="InterPro" id="IPR033876">
    <property type="entry name" value="SAP-like"/>
</dbReference>
<keyword evidence="7" id="KW-0865">Zymogen</keyword>
<keyword evidence="3" id="KW-0165">Cleavage on pair of basic residues</keyword>
<reference evidence="13 14" key="1">
    <citation type="journal article" date="2019" name="BMC Genomics">
        <title>Chromosome level assembly and comparative genome analysis confirm lager-brewing yeasts originated from a single hybridization.</title>
        <authorList>
            <person name="Salazar A.N."/>
            <person name="Gorter de Vries A.R."/>
            <person name="van den Broek M."/>
            <person name="Brouwers N."/>
            <person name="de la Torre Cortes P."/>
            <person name="Kuijpers N.G.A."/>
            <person name="Daran J.G."/>
            <person name="Abeel T."/>
        </authorList>
    </citation>
    <scope>NUCLEOTIDE SEQUENCE [LARGE SCALE GENOMIC DNA]</scope>
    <source>
        <strain evidence="13 14">CBS 1483</strain>
    </source>
</reference>
<evidence type="ECO:0000259" key="12">
    <source>
        <dbReference type="PROSITE" id="PS51767"/>
    </source>
</evidence>
<dbReference type="InterPro" id="IPR001969">
    <property type="entry name" value="Aspartic_peptidase_AS"/>
</dbReference>
<dbReference type="GO" id="GO:0009277">
    <property type="term" value="C:fungal-type cell wall"/>
    <property type="evidence" value="ECO:0007669"/>
    <property type="project" value="TreeGrafter"/>
</dbReference>
<dbReference type="OrthoDB" id="771136at2759"/>
<evidence type="ECO:0000256" key="7">
    <source>
        <dbReference type="ARBA" id="ARBA00023145"/>
    </source>
</evidence>
<comment type="similarity">
    <text evidence="1 10">Belongs to the peptidase A1 family.</text>
</comment>
<feature type="active site" evidence="9">
    <location>
        <position position="85"/>
    </location>
</feature>
<organism evidence="13 14">
    <name type="scientific">Saccharomyces pastorianus</name>
    <name type="common">Lager yeast</name>
    <name type="synonym">Saccharomyces cerevisiae x Saccharomyces eubayanus</name>
    <dbReference type="NCBI Taxonomy" id="27292"/>
    <lineage>
        <taxon>Eukaryota</taxon>
        <taxon>Fungi</taxon>
        <taxon>Dikarya</taxon>
        <taxon>Ascomycota</taxon>
        <taxon>Saccharomycotina</taxon>
        <taxon>Saccharomycetes</taxon>
        <taxon>Saccharomycetales</taxon>
        <taxon>Saccharomycetaceae</taxon>
        <taxon>Saccharomyces</taxon>
    </lineage>
</organism>
<dbReference type="InterPro" id="IPR021109">
    <property type="entry name" value="Peptidase_aspartic_dom_sf"/>
</dbReference>
<dbReference type="PROSITE" id="PS00141">
    <property type="entry name" value="ASP_PROTEASE"/>
    <property type="match status" value="1"/>
</dbReference>
<evidence type="ECO:0000256" key="8">
    <source>
        <dbReference type="ARBA" id="ARBA00023180"/>
    </source>
</evidence>
<dbReference type="PRINTS" id="PR00792">
    <property type="entry name" value="PEPSIN"/>
</dbReference>
<keyword evidence="2 10" id="KW-0645">Protease</keyword>
<evidence type="ECO:0000256" key="11">
    <source>
        <dbReference type="SAM" id="SignalP"/>
    </source>
</evidence>
<dbReference type="EMBL" id="CP049010">
    <property type="protein sequence ID" value="QID87467.1"/>
    <property type="molecule type" value="Genomic_DNA"/>
</dbReference>
<keyword evidence="6 10" id="KW-0378">Hydrolase</keyword>
<dbReference type="PROSITE" id="PS51767">
    <property type="entry name" value="PEPTIDASE_A1"/>
    <property type="match status" value="1"/>
</dbReference>
<dbReference type="PANTHER" id="PTHR47965:SF12">
    <property type="entry name" value="ASPARTIC PROTEINASE 3-RELATED"/>
    <property type="match status" value="1"/>
</dbReference>
<evidence type="ECO:0000256" key="9">
    <source>
        <dbReference type="PIRSR" id="PIRSR601461-1"/>
    </source>
</evidence>
<dbReference type="GO" id="GO:0006508">
    <property type="term" value="P:proteolysis"/>
    <property type="evidence" value="ECO:0007669"/>
    <property type="project" value="UniProtKB-KW"/>
</dbReference>
<keyword evidence="14" id="KW-1185">Reference proteome</keyword>
<evidence type="ECO:0000256" key="5">
    <source>
        <dbReference type="ARBA" id="ARBA00022750"/>
    </source>
</evidence>
<evidence type="ECO:0000256" key="6">
    <source>
        <dbReference type="ARBA" id="ARBA00022801"/>
    </source>
</evidence>
<evidence type="ECO:0000256" key="10">
    <source>
        <dbReference type="RuleBase" id="RU000454"/>
    </source>
</evidence>
<evidence type="ECO:0000256" key="3">
    <source>
        <dbReference type="ARBA" id="ARBA00022685"/>
    </source>
</evidence>
<dbReference type="InterPro" id="IPR001461">
    <property type="entry name" value="Aspartic_peptidase_A1"/>
</dbReference>
<dbReference type="Gene3D" id="2.40.70.10">
    <property type="entry name" value="Acid Proteases"/>
    <property type="match status" value="2"/>
</dbReference>
<feature type="signal peptide" evidence="11">
    <location>
        <begin position="1"/>
        <end position="21"/>
    </location>
</feature>
<dbReference type="GO" id="GO:0031505">
    <property type="term" value="P:fungal-type cell wall organization"/>
    <property type="evidence" value="ECO:0007669"/>
    <property type="project" value="TreeGrafter"/>
</dbReference>
<protein>
    <submittedName>
        <fullName evidence="13">Aspartic protease</fullName>
    </submittedName>
</protein>
<keyword evidence="5 10" id="KW-0064">Aspartyl protease</keyword>
<feature type="active site" evidence="9">
    <location>
        <position position="322"/>
    </location>
</feature>
<dbReference type="InterPro" id="IPR033121">
    <property type="entry name" value="PEPTIDASE_A1"/>
</dbReference>
<dbReference type="Proteomes" id="UP000501346">
    <property type="component" value="Chromosome SeXIII-ScXIII"/>
</dbReference>
<dbReference type="PANTHER" id="PTHR47965">
    <property type="entry name" value="ASPARTYL PROTEASE-RELATED"/>
    <property type="match status" value="1"/>
</dbReference>
<evidence type="ECO:0000313" key="13">
    <source>
        <dbReference type="EMBL" id="QID87467.1"/>
    </source>
</evidence>
<dbReference type="GO" id="GO:0004190">
    <property type="term" value="F:aspartic-type endopeptidase activity"/>
    <property type="evidence" value="ECO:0007669"/>
    <property type="project" value="UniProtKB-KW"/>
</dbReference>
<sequence>MQLFPFLPLALSLAHSLAVSGSSVSSYVQFPVQKLASIPNIALQYTSGIFKRGEASNSTLVHEIGLYAVKMEIGTPPQTVYLQLDTGSSDMYVNDADSAYCELLSDGSDYVSTDNYELTATFSELPSSTVSAEVYNTLCSYWGAFSPSNSSTFKYNDTFFDETYGDGTYYEGTYGTDVVSLGDITLKSFSFGVANNTENQNGILGISLPAGEYTDALENAYNITPFEYRNFPMALKSYGKIEKMAYSLFLNEPEAHFGSILFGAVDKNKYSGQLYTLPMLQAFNTLDSLGPGMFVTAQSVAISDGFSGNKTVSEIQFPVLFDSGTTYSTLPTEIADSIGKFFDGKYSSDDQGYIADCSKMNNTLLSIDFGGFNISANISNFVTRTKDHCLLNIEATDSGFVLGDAFLVDAYVVYDLEDYEVSIAQASFNSQGEDIEIISNSIPGAIPAPGYSSTWVYTPDSPIGTGDFLNMSWTSYSDYSEYQTLLSAATASSSSSSSSSDQTTTKKRNSGDRIQQSFFSFSLIPLLSYILL</sequence>
<feature type="domain" description="Peptidase A1" evidence="12">
    <location>
        <begin position="67"/>
        <end position="424"/>
    </location>
</feature>
<evidence type="ECO:0000313" key="14">
    <source>
        <dbReference type="Proteomes" id="UP000501346"/>
    </source>
</evidence>